<dbReference type="AlphaFoldDB" id="A0A1M4XPL7"/>
<accession>A0A1M4XPL7</accession>
<proteinExistence type="predicted"/>
<evidence type="ECO:0000313" key="2">
    <source>
        <dbReference type="EMBL" id="SHE95449.1"/>
    </source>
</evidence>
<keyword evidence="1" id="KW-0812">Transmembrane</keyword>
<protein>
    <submittedName>
        <fullName evidence="2">Uncharacterized protein</fullName>
    </submittedName>
</protein>
<dbReference type="Proteomes" id="UP000184128">
    <property type="component" value="Unassembled WGS sequence"/>
</dbReference>
<gene>
    <name evidence="2" type="ORF">SAMN02745249_01504</name>
</gene>
<evidence type="ECO:0000256" key="1">
    <source>
        <dbReference type="SAM" id="Phobius"/>
    </source>
</evidence>
<sequence>MKNISKENLKKRLQFFQSIFVVLMIIALFTKFYFVAFSYGMTSIIFYSFSKLFSRLKNDY</sequence>
<keyword evidence="1" id="KW-0472">Membrane</keyword>
<dbReference type="RefSeq" id="WP_073298249.1">
    <property type="nucleotide sequence ID" value="NZ_FQUF01000022.1"/>
</dbReference>
<feature type="transmembrane region" description="Helical" evidence="1">
    <location>
        <begin position="12"/>
        <end position="30"/>
    </location>
</feature>
<dbReference type="EMBL" id="FQUF01000022">
    <property type="protein sequence ID" value="SHE95449.1"/>
    <property type="molecule type" value="Genomic_DNA"/>
</dbReference>
<keyword evidence="3" id="KW-1185">Reference proteome</keyword>
<evidence type="ECO:0000313" key="3">
    <source>
        <dbReference type="Proteomes" id="UP000184128"/>
    </source>
</evidence>
<keyword evidence="1" id="KW-1133">Transmembrane helix</keyword>
<name>A0A1M4XPL7_9LACT</name>
<organism evidence="2 3">
    <name type="scientific">Atopostipes suicloacalis DSM 15692</name>
    <dbReference type="NCBI Taxonomy" id="1121025"/>
    <lineage>
        <taxon>Bacteria</taxon>
        <taxon>Bacillati</taxon>
        <taxon>Bacillota</taxon>
        <taxon>Bacilli</taxon>
        <taxon>Lactobacillales</taxon>
        <taxon>Carnobacteriaceae</taxon>
        <taxon>Atopostipes</taxon>
    </lineage>
</organism>
<reference evidence="2 3" key="1">
    <citation type="submission" date="2016-11" db="EMBL/GenBank/DDBJ databases">
        <authorList>
            <person name="Jaros S."/>
            <person name="Januszkiewicz K."/>
            <person name="Wedrychowicz H."/>
        </authorList>
    </citation>
    <scope>NUCLEOTIDE SEQUENCE [LARGE SCALE GENOMIC DNA]</scope>
    <source>
        <strain evidence="2 3">DSM 15692</strain>
    </source>
</reference>